<gene>
    <name evidence="1" type="ORF">BXYJ_LOCUS5596</name>
</gene>
<dbReference type="CDD" id="cd16021">
    <property type="entry name" value="ALP_like"/>
    <property type="match status" value="1"/>
</dbReference>
<dbReference type="Gene3D" id="3.40.720.10">
    <property type="entry name" value="Alkaline Phosphatase, subunit A"/>
    <property type="match status" value="1"/>
</dbReference>
<evidence type="ECO:0000313" key="3">
    <source>
        <dbReference type="Proteomes" id="UP000659654"/>
    </source>
</evidence>
<reference evidence="1" key="2">
    <citation type="submission" date="2020-09" db="EMBL/GenBank/DDBJ databases">
        <authorList>
            <person name="Kikuchi T."/>
        </authorList>
    </citation>
    <scope>NUCLEOTIDE SEQUENCE</scope>
    <source>
        <strain evidence="1">Ka4C1</strain>
    </source>
</reference>
<dbReference type="InterPro" id="IPR004245">
    <property type="entry name" value="DUF229"/>
</dbReference>
<dbReference type="GO" id="GO:0005615">
    <property type="term" value="C:extracellular space"/>
    <property type="evidence" value="ECO:0007669"/>
    <property type="project" value="TreeGrafter"/>
</dbReference>
<keyword evidence="3" id="KW-1185">Reference proteome</keyword>
<proteinExistence type="predicted"/>
<evidence type="ECO:0000313" key="4">
    <source>
        <dbReference type="WBParaSite" id="BXY_0292400.1"/>
    </source>
</evidence>
<dbReference type="Pfam" id="PF02995">
    <property type="entry name" value="DUF229"/>
    <property type="match status" value="1"/>
</dbReference>
<dbReference type="EMBL" id="CAJFCV020000003">
    <property type="protein sequence ID" value="CAG9104388.1"/>
    <property type="molecule type" value="Genomic_DNA"/>
</dbReference>
<evidence type="ECO:0000313" key="1">
    <source>
        <dbReference type="EMBL" id="CAD5219273.1"/>
    </source>
</evidence>
<dbReference type="SUPFAM" id="SSF53649">
    <property type="entry name" value="Alkaline phosphatase-like"/>
    <property type="match status" value="1"/>
</dbReference>
<dbReference type="EMBL" id="CAJFDI010000003">
    <property type="protein sequence ID" value="CAD5219273.1"/>
    <property type="molecule type" value="Genomic_DNA"/>
</dbReference>
<accession>A0A1I7RQD1</accession>
<organism evidence="2 4">
    <name type="scientific">Bursaphelenchus xylophilus</name>
    <name type="common">Pinewood nematode worm</name>
    <name type="synonym">Aphelenchoides xylophilus</name>
    <dbReference type="NCBI Taxonomy" id="6326"/>
    <lineage>
        <taxon>Eukaryota</taxon>
        <taxon>Metazoa</taxon>
        <taxon>Ecdysozoa</taxon>
        <taxon>Nematoda</taxon>
        <taxon>Chromadorea</taxon>
        <taxon>Rhabditida</taxon>
        <taxon>Tylenchina</taxon>
        <taxon>Tylenchomorpha</taxon>
        <taxon>Aphelenchoidea</taxon>
        <taxon>Aphelenchoididae</taxon>
        <taxon>Bursaphelenchus</taxon>
    </lineage>
</organism>
<name>A0A1I7RQD1_BURXY</name>
<dbReference type="Proteomes" id="UP000095284">
    <property type="component" value="Unplaced"/>
</dbReference>
<protein>
    <submittedName>
        <fullName evidence="1">(pine wood nematode) hypothetical protein</fullName>
    </submittedName>
</protein>
<dbReference type="InterPro" id="IPR017850">
    <property type="entry name" value="Alkaline_phosphatase_core_sf"/>
</dbReference>
<dbReference type="WBParaSite" id="BXY_0292400.1">
    <property type="protein sequence ID" value="BXY_0292400.1"/>
    <property type="gene ID" value="BXY_0292400"/>
</dbReference>
<sequence>MSKNSLTFTLPKTHISRFIFLCFIGVFYYALCQNALSGDFKEEIKIVEMKNGRYLNESCDIEFGKPLESALLKYINSSAVFECEPKRIVQTALREGLLDIREPAFSELGEWSYRCIKPISMAGISAEEWTRIVKPKGTEIPCDVVEVKAESMGLRTYGYVHVQVVKQNSQRKSSKEAPSVHIILLDTVSFPNYMRSMTKTRQVLTENLEAVSFPFLNKVAIGSTPNAMALLFGLQPVDVEETVWGPGIPKPNVVRPFLLSKFKQRNYRTLLAEDDAYIYGCRRECSATQELPDHGLNAYGRRSGFYDVSRPDLYYFDHANSRQTFSEHFDGFCTRKHKPLLEGVNDFINLYQDDAQFSITWITHLAHEHHNALFEVDSEFADFFKRNRENFDNSFVFFMADHGPKHGVIRDVIAGFVEDNNPMLTVIVPKHLRKNHAAHEVIRYNARQLVTHHDVYATFIDILENFQTTSTPYQYNPATHSTDLGSSLIRSLPQPRNCHSLRIPFLYCMCKKTVKRERNTAVGRKIAQLAIDSMNNYIVQNNLTNYCMPVSLHNNSEIEVAEYNIRGVNGEKLVHVLFTTFPADVRFSTEGSIDGDKVALIDQNYFRVTKYPEAEIAYRRENGLPPNYKHFCYFKGLYQSLLN</sequence>
<dbReference type="Proteomes" id="UP000582659">
    <property type="component" value="Unassembled WGS sequence"/>
</dbReference>
<dbReference type="OrthoDB" id="413313at2759"/>
<dbReference type="PANTHER" id="PTHR10974">
    <property type="entry name" value="FI08016P-RELATED"/>
    <property type="match status" value="1"/>
</dbReference>
<dbReference type="AlphaFoldDB" id="A0A1I7RQD1"/>
<dbReference type="PANTHER" id="PTHR10974:SF75">
    <property type="entry name" value="SULFATASE DOMAIN-CONTAINING PROTEIN"/>
    <property type="match status" value="1"/>
</dbReference>
<dbReference type="Proteomes" id="UP000659654">
    <property type="component" value="Unassembled WGS sequence"/>
</dbReference>
<reference evidence="4" key="1">
    <citation type="submission" date="2016-11" db="UniProtKB">
        <authorList>
            <consortium name="WormBaseParasite"/>
        </authorList>
    </citation>
    <scope>IDENTIFICATION</scope>
</reference>
<evidence type="ECO:0000313" key="2">
    <source>
        <dbReference type="Proteomes" id="UP000095284"/>
    </source>
</evidence>
<dbReference type="eggNOG" id="KOG0842">
    <property type="taxonomic scope" value="Eukaryota"/>
</dbReference>